<dbReference type="GeneID" id="71762918"/>
<proteinExistence type="predicted"/>
<accession>A0AAV3SEK5</accession>
<organism evidence="2 5">
    <name type="scientific">Halococcus dombrowskii</name>
    <dbReference type="NCBI Taxonomy" id="179637"/>
    <lineage>
        <taxon>Archaea</taxon>
        <taxon>Methanobacteriati</taxon>
        <taxon>Methanobacteriota</taxon>
        <taxon>Stenosarchaea group</taxon>
        <taxon>Halobacteria</taxon>
        <taxon>Halobacteriales</taxon>
        <taxon>Halococcaceae</taxon>
        <taxon>Halococcus</taxon>
    </lineage>
</organism>
<dbReference type="Pfam" id="PF26470">
    <property type="entry name" value="DUF8145"/>
    <property type="match status" value="1"/>
</dbReference>
<name>A0AAV3SEK5_HALDO</name>
<dbReference type="RefSeq" id="WP_244702103.1">
    <property type="nucleotide sequence ID" value="NZ_BAAADN010000018.1"/>
</dbReference>
<protein>
    <recommendedName>
        <fullName evidence="1">DUF8145 domain-containing protein</fullName>
    </recommendedName>
</protein>
<dbReference type="KEGG" id="hdo:MUK72_13680"/>
<dbReference type="InterPro" id="IPR058458">
    <property type="entry name" value="DUF8145"/>
</dbReference>
<dbReference type="Proteomes" id="UP000830542">
    <property type="component" value="Chromosome"/>
</dbReference>
<evidence type="ECO:0000259" key="1">
    <source>
        <dbReference type="Pfam" id="PF26470"/>
    </source>
</evidence>
<sequence length="71" mass="7968">MDGDVDVGDEPETCPVCNVAYDSVSVHDAGLMVNLLNNERYRRVCFEPVVDHDGRPLVRFFHHTHGQALDS</sequence>
<dbReference type="EMBL" id="BAAADN010000018">
    <property type="protein sequence ID" value="GAA0455930.1"/>
    <property type="molecule type" value="Genomic_DNA"/>
</dbReference>
<dbReference type="AlphaFoldDB" id="A0AAV3SEK5"/>
<keyword evidence="4" id="KW-1185">Reference proteome</keyword>
<reference evidence="2" key="3">
    <citation type="submission" date="2023-12" db="EMBL/GenBank/DDBJ databases">
        <authorList>
            <person name="Sun Q."/>
            <person name="Inoue M."/>
        </authorList>
    </citation>
    <scope>NUCLEOTIDE SEQUENCE</scope>
    <source>
        <strain evidence="2">JCM 12289</strain>
    </source>
</reference>
<evidence type="ECO:0000313" key="5">
    <source>
        <dbReference type="Proteomes" id="UP001500962"/>
    </source>
</evidence>
<dbReference type="Proteomes" id="UP001500962">
    <property type="component" value="Unassembled WGS sequence"/>
</dbReference>
<reference evidence="3" key="2">
    <citation type="submission" date="2022-04" db="EMBL/GenBank/DDBJ databases">
        <title>Sequencing and genomic assembly of Halococcus dombrowskii.</title>
        <authorList>
            <person name="Lim S.W."/>
            <person name="MacLea K.S."/>
        </authorList>
    </citation>
    <scope>NUCLEOTIDE SEQUENCE</scope>
    <source>
        <strain evidence="3">H4</strain>
    </source>
</reference>
<evidence type="ECO:0000313" key="4">
    <source>
        <dbReference type="Proteomes" id="UP000830542"/>
    </source>
</evidence>
<reference evidence="2" key="1">
    <citation type="journal article" date="2014" name="Int. J. Syst. Evol. Microbiol.">
        <title>Complete genome sequence of Corynebacterium casei LMG S-19264T (=DSM 44701T), isolated from a smear-ripened cheese.</title>
        <authorList>
            <consortium name="US DOE Joint Genome Institute (JGI-PGF)"/>
            <person name="Walter F."/>
            <person name="Albersmeier A."/>
            <person name="Kalinowski J."/>
            <person name="Ruckert C."/>
        </authorList>
    </citation>
    <scope>NUCLEOTIDE SEQUENCE</scope>
    <source>
        <strain evidence="2">JCM 12289</strain>
    </source>
</reference>
<evidence type="ECO:0000313" key="3">
    <source>
        <dbReference type="EMBL" id="UOO95005.1"/>
    </source>
</evidence>
<gene>
    <name evidence="2" type="ORF">GCM10008985_09790</name>
    <name evidence="3" type="ORF">MUK72_13680</name>
</gene>
<dbReference type="EMBL" id="CP095005">
    <property type="protein sequence ID" value="UOO95005.1"/>
    <property type="molecule type" value="Genomic_DNA"/>
</dbReference>
<evidence type="ECO:0000313" key="2">
    <source>
        <dbReference type="EMBL" id="GAA0455930.1"/>
    </source>
</evidence>
<feature type="domain" description="DUF8145" evidence="1">
    <location>
        <begin position="9"/>
        <end position="68"/>
    </location>
</feature>